<keyword evidence="4" id="KW-1185">Reference proteome</keyword>
<dbReference type="PROSITE" id="PS50006">
    <property type="entry name" value="FHA_DOMAIN"/>
    <property type="match status" value="1"/>
</dbReference>
<dbReference type="CDD" id="cd00060">
    <property type="entry name" value="FHA"/>
    <property type="match status" value="1"/>
</dbReference>
<protein>
    <submittedName>
        <fullName evidence="3">FHA domain-containing protein</fullName>
    </submittedName>
</protein>
<reference evidence="3 4" key="1">
    <citation type="submission" date="2023-06" db="EMBL/GenBank/DDBJ databases">
        <title>Roseiconus lacunae JC819 isolated from Gulf of Mannar region, Tamil Nadu.</title>
        <authorList>
            <person name="Pk S."/>
            <person name="Ch S."/>
            <person name="Ch V.R."/>
        </authorList>
    </citation>
    <scope>NUCLEOTIDE SEQUENCE [LARGE SCALE GENOMIC DNA]</scope>
    <source>
        <strain evidence="3 4">JC819</strain>
    </source>
</reference>
<dbReference type="EMBL" id="JASZZN010000003">
    <property type="protein sequence ID" value="MDM4014809.1"/>
    <property type="molecule type" value="Genomic_DNA"/>
</dbReference>
<gene>
    <name evidence="3" type="ORF">QTN89_05160</name>
</gene>
<dbReference type="InterPro" id="IPR008984">
    <property type="entry name" value="SMAD_FHA_dom_sf"/>
</dbReference>
<feature type="compositionally biased region" description="Low complexity" evidence="1">
    <location>
        <begin position="101"/>
        <end position="115"/>
    </location>
</feature>
<evidence type="ECO:0000313" key="4">
    <source>
        <dbReference type="Proteomes" id="UP001239462"/>
    </source>
</evidence>
<dbReference type="SMART" id="SM00240">
    <property type="entry name" value="FHA"/>
    <property type="match status" value="1"/>
</dbReference>
<evidence type="ECO:0000313" key="3">
    <source>
        <dbReference type="EMBL" id="MDM4014809.1"/>
    </source>
</evidence>
<sequence length="139" mass="15072">MKFKFTLVDRESGKDKRSWVLQTPVTVGRGMLTNIHLEDGSISRRHCEFVIGAGGELVIRDLGSKNGIFVDGQQVDKATLKSGMVVQIGLAKLRVEEAVEAETTTGTPTSTSGASQNHGDETHAVKIFPPSDDDRYEIG</sequence>
<accession>A0ABT7PET2</accession>
<dbReference type="RefSeq" id="WP_289162447.1">
    <property type="nucleotide sequence ID" value="NZ_JASZZN010000003.1"/>
</dbReference>
<evidence type="ECO:0000256" key="1">
    <source>
        <dbReference type="SAM" id="MobiDB-lite"/>
    </source>
</evidence>
<feature type="domain" description="FHA" evidence="2">
    <location>
        <begin position="25"/>
        <end position="75"/>
    </location>
</feature>
<evidence type="ECO:0000259" key="2">
    <source>
        <dbReference type="PROSITE" id="PS50006"/>
    </source>
</evidence>
<organism evidence="3 4">
    <name type="scientific">Roseiconus lacunae</name>
    <dbReference type="NCBI Taxonomy" id="2605694"/>
    <lineage>
        <taxon>Bacteria</taxon>
        <taxon>Pseudomonadati</taxon>
        <taxon>Planctomycetota</taxon>
        <taxon>Planctomycetia</taxon>
        <taxon>Pirellulales</taxon>
        <taxon>Pirellulaceae</taxon>
        <taxon>Roseiconus</taxon>
    </lineage>
</organism>
<dbReference type="Proteomes" id="UP001239462">
    <property type="component" value="Unassembled WGS sequence"/>
</dbReference>
<proteinExistence type="predicted"/>
<name>A0ABT7PET2_9BACT</name>
<feature type="region of interest" description="Disordered" evidence="1">
    <location>
        <begin position="99"/>
        <end position="139"/>
    </location>
</feature>
<dbReference type="Gene3D" id="2.60.200.20">
    <property type="match status" value="1"/>
</dbReference>
<dbReference type="InterPro" id="IPR000253">
    <property type="entry name" value="FHA_dom"/>
</dbReference>
<dbReference type="SUPFAM" id="SSF49879">
    <property type="entry name" value="SMAD/FHA domain"/>
    <property type="match status" value="1"/>
</dbReference>
<dbReference type="Pfam" id="PF00498">
    <property type="entry name" value="FHA"/>
    <property type="match status" value="1"/>
</dbReference>
<comment type="caution">
    <text evidence="3">The sequence shown here is derived from an EMBL/GenBank/DDBJ whole genome shotgun (WGS) entry which is preliminary data.</text>
</comment>